<comment type="caution">
    <text evidence="1">The sequence shown here is derived from an EMBL/GenBank/DDBJ whole genome shotgun (WGS) entry which is preliminary data.</text>
</comment>
<organism evidence="1 2">
    <name type="scientific">Amblyomma americanum</name>
    <name type="common">Lone star tick</name>
    <dbReference type="NCBI Taxonomy" id="6943"/>
    <lineage>
        <taxon>Eukaryota</taxon>
        <taxon>Metazoa</taxon>
        <taxon>Ecdysozoa</taxon>
        <taxon>Arthropoda</taxon>
        <taxon>Chelicerata</taxon>
        <taxon>Arachnida</taxon>
        <taxon>Acari</taxon>
        <taxon>Parasitiformes</taxon>
        <taxon>Ixodida</taxon>
        <taxon>Ixodoidea</taxon>
        <taxon>Ixodidae</taxon>
        <taxon>Amblyomminae</taxon>
        <taxon>Amblyomma</taxon>
    </lineage>
</organism>
<protein>
    <recommendedName>
        <fullName evidence="3">Retrotransposon gag domain-containing protein</fullName>
    </recommendedName>
</protein>
<gene>
    <name evidence="1" type="ORF">V5799_005569</name>
</gene>
<evidence type="ECO:0008006" key="3">
    <source>
        <dbReference type="Google" id="ProtNLM"/>
    </source>
</evidence>
<sequence length="179" mass="20545">MADFLRMFREEFLPYDYQLRMQRELELRKQAPDESLVEYVRAMQELYDYADPGASNAERVERVVRQSHPTFALHLQGNRCGDLNELAVEARRVQAKISAAHAYRPPPPPLESLEPSCAWNGSTRPRSESARAPAQGVLFEVSNRALDPYSYVLRATEVTRPVVWSASRQPPDRFPRSVK</sequence>
<name>A0AAQ4DYV9_AMBAM</name>
<reference evidence="1 2" key="1">
    <citation type="journal article" date="2023" name="Arcadia Sci">
        <title>De novo assembly of a long-read Amblyomma americanum tick genome.</title>
        <authorList>
            <person name="Chou S."/>
            <person name="Poskanzer K.E."/>
            <person name="Rollins M."/>
            <person name="Thuy-Boun P.S."/>
        </authorList>
    </citation>
    <scope>NUCLEOTIDE SEQUENCE [LARGE SCALE GENOMIC DNA]</scope>
    <source>
        <strain evidence="1">F_SG_1</strain>
        <tissue evidence="1">Salivary glands</tissue>
    </source>
</reference>
<keyword evidence="2" id="KW-1185">Reference proteome</keyword>
<evidence type="ECO:0000313" key="1">
    <source>
        <dbReference type="EMBL" id="KAK8767649.1"/>
    </source>
</evidence>
<dbReference type="AlphaFoldDB" id="A0AAQ4DYV9"/>
<evidence type="ECO:0000313" key="2">
    <source>
        <dbReference type="Proteomes" id="UP001321473"/>
    </source>
</evidence>
<proteinExistence type="predicted"/>
<dbReference type="Proteomes" id="UP001321473">
    <property type="component" value="Unassembled WGS sequence"/>
</dbReference>
<dbReference type="EMBL" id="JARKHS020025248">
    <property type="protein sequence ID" value="KAK8767649.1"/>
    <property type="molecule type" value="Genomic_DNA"/>
</dbReference>
<accession>A0AAQ4DYV9</accession>